<dbReference type="GO" id="GO:0005509">
    <property type="term" value="F:calcium ion binding"/>
    <property type="evidence" value="ECO:0007669"/>
    <property type="project" value="TreeGrafter"/>
</dbReference>
<dbReference type="Pfam" id="PF05042">
    <property type="entry name" value="Caleosin"/>
    <property type="match status" value="1"/>
</dbReference>
<gene>
    <name evidence="2" type="ORF">QN277_029412</name>
</gene>
<evidence type="ECO:0000313" key="3">
    <source>
        <dbReference type="Proteomes" id="UP001293593"/>
    </source>
</evidence>
<accession>A0AAE1J8T3</accession>
<comment type="caution">
    <text evidence="2">The sequence shown here is derived from an EMBL/GenBank/DDBJ whole genome shotgun (WGS) entry which is preliminary data.</text>
</comment>
<evidence type="ECO:0000256" key="1">
    <source>
        <dbReference type="ARBA" id="ARBA00006765"/>
    </source>
</evidence>
<proteinExistence type="inferred from homology"/>
<dbReference type="EMBL" id="JAWXYG010000009">
    <property type="protein sequence ID" value="KAK4264073.1"/>
    <property type="molecule type" value="Genomic_DNA"/>
</dbReference>
<dbReference type="InterPro" id="IPR007736">
    <property type="entry name" value="Caleosin-related"/>
</dbReference>
<dbReference type="PANTHER" id="PTHR31495">
    <property type="entry name" value="PEROXYGENASE 3-RELATED"/>
    <property type="match status" value="1"/>
</dbReference>
<keyword evidence="3" id="KW-1185">Reference proteome</keyword>
<sequence>MCCCCCDTCEFIHLDVNSHPDALTYDELKEMMKANREPKDYKGWVAGYTEWKILYDLCKDKDGLLHKETIRSVYDGSLFERMEKQHSEKKKKK</sequence>
<evidence type="ECO:0000313" key="2">
    <source>
        <dbReference type="EMBL" id="KAK4264073.1"/>
    </source>
</evidence>
<protein>
    <submittedName>
        <fullName evidence="2">Uncharacterized protein</fullName>
    </submittedName>
</protein>
<dbReference type="PANTHER" id="PTHR31495:SF1">
    <property type="entry name" value="INACTIVE PEROXYGENASE-LIKE PROTEIN-RELATED"/>
    <property type="match status" value="1"/>
</dbReference>
<dbReference type="GO" id="GO:0004497">
    <property type="term" value="F:monooxygenase activity"/>
    <property type="evidence" value="ECO:0007669"/>
    <property type="project" value="TreeGrafter"/>
</dbReference>
<reference evidence="2" key="1">
    <citation type="submission" date="2023-10" db="EMBL/GenBank/DDBJ databases">
        <title>Chromosome-level genome of the transformable northern wattle, Acacia crassicarpa.</title>
        <authorList>
            <person name="Massaro I."/>
            <person name="Sinha N.R."/>
            <person name="Poethig S."/>
            <person name="Leichty A.R."/>
        </authorList>
    </citation>
    <scope>NUCLEOTIDE SEQUENCE</scope>
    <source>
        <strain evidence="2">Acra3RX</strain>
        <tissue evidence="2">Leaf</tissue>
    </source>
</reference>
<dbReference type="Proteomes" id="UP001293593">
    <property type="component" value="Unassembled WGS sequence"/>
</dbReference>
<dbReference type="AlphaFoldDB" id="A0AAE1J8T3"/>
<name>A0AAE1J8T3_9FABA</name>
<comment type="similarity">
    <text evidence="1">Belongs to the caleosin family.</text>
</comment>
<organism evidence="2 3">
    <name type="scientific">Acacia crassicarpa</name>
    <name type="common">northern wattle</name>
    <dbReference type="NCBI Taxonomy" id="499986"/>
    <lineage>
        <taxon>Eukaryota</taxon>
        <taxon>Viridiplantae</taxon>
        <taxon>Streptophyta</taxon>
        <taxon>Embryophyta</taxon>
        <taxon>Tracheophyta</taxon>
        <taxon>Spermatophyta</taxon>
        <taxon>Magnoliopsida</taxon>
        <taxon>eudicotyledons</taxon>
        <taxon>Gunneridae</taxon>
        <taxon>Pentapetalae</taxon>
        <taxon>rosids</taxon>
        <taxon>fabids</taxon>
        <taxon>Fabales</taxon>
        <taxon>Fabaceae</taxon>
        <taxon>Caesalpinioideae</taxon>
        <taxon>mimosoid clade</taxon>
        <taxon>Acacieae</taxon>
        <taxon>Acacia</taxon>
    </lineage>
</organism>